<dbReference type="InterPro" id="IPR023271">
    <property type="entry name" value="Aquaporin-like"/>
</dbReference>
<evidence type="ECO:0000256" key="4">
    <source>
        <dbReference type="ARBA" id="ARBA00023136"/>
    </source>
</evidence>
<comment type="caution">
    <text evidence="7">The sequence shown here is derived from an EMBL/GenBank/DDBJ whole genome shotgun (WGS) entry which is preliminary data.</text>
</comment>
<feature type="chain" id="PRO_5035892066" description="Nodulin-like domain-containing protein" evidence="6">
    <location>
        <begin position="21"/>
        <end position="98"/>
    </location>
</feature>
<dbReference type="Proteomes" id="UP000712281">
    <property type="component" value="Unassembled WGS sequence"/>
</dbReference>
<evidence type="ECO:0000313" key="7">
    <source>
        <dbReference type="EMBL" id="KAF2569946.1"/>
    </source>
</evidence>
<dbReference type="SUPFAM" id="SSF81338">
    <property type="entry name" value="Aquaporin-like"/>
    <property type="match status" value="1"/>
</dbReference>
<dbReference type="InterPro" id="IPR034294">
    <property type="entry name" value="Aquaporin_transptr"/>
</dbReference>
<organism evidence="7 8">
    <name type="scientific">Brassica cretica</name>
    <name type="common">Mustard</name>
    <dbReference type="NCBI Taxonomy" id="69181"/>
    <lineage>
        <taxon>Eukaryota</taxon>
        <taxon>Viridiplantae</taxon>
        <taxon>Streptophyta</taxon>
        <taxon>Embryophyta</taxon>
        <taxon>Tracheophyta</taxon>
        <taxon>Spermatophyta</taxon>
        <taxon>Magnoliopsida</taxon>
        <taxon>eudicotyledons</taxon>
        <taxon>Gunneridae</taxon>
        <taxon>Pentapetalae</taxon>
        <taxon>rosids</taxon>
        <taxon>malvids</taxon>
        <taxon>Brassicales</taxon>
        <taxon>Brassicaceae</taxon>
        <taxon>Brassiceae</taxon>
        <taxon>Brassica</taxon>
    </lineage>
</organism>
<sequence length="98" mass="10483">MWLPKRLLALISRIQQLVQTLMDIESCVGELAGIAVGATVMLNNLVAGTSPCASGNYRSLWVYLVAPTLGAISGAAVYTGVKLNDNVSDPPRQLWKLV</sequence>
<dbReference type="Gene3D" id="1.20.1080.10">
    <property type="entry name" value="Glycerol uptake facilitator protein"/>
    <property type="match status" value="1"/>
</dbReference>
<keyword evidence="4 5" id="KW-0472">Membrane</keyword>
<protein>
    <recommendedName>
        <fullName evidence="9">Nodulin-like domain-containing protein</fullName>
    </recommendedName>
</protein>
<dbReference type="PANTHER" id="PTHR45724">
    <property type="entry name" value="AQUAPORIN NIP2-1"/>
    <property type="match status" value="1"/>
</dbReference>
<name>A0A8S9IL96_BRACR</name>
<evidence type="ECO:0000256" key="6">
    <source>
        <dbReference type="SAM" id="SignalP"/>
    </source>
</evidence>
<accession>A0A8S9IL96</accession>
<feature type="transmembrane region" description="Helical" evidence="5">
    <location>
        <begin position="60"/>
        <end position="81"/>
    </location>
</feature>
<dbReference type="PANTHER" id="PTHR45724:SF11">
    <property type="entry name" value="AQUAPORIN NIP5-1-RELATED"/>
    <property type="match status" value="1"/>
</dbReference>
<evidence type="ECO:0000256" key="3">
    <source>
        <dbReference type="ARBA" id="ARBA00022989"/>
    </source>
</evidence>
<feature type="signal peptide" evidence="6">
    <location>
        <begin position="1"/>
        <end position="20"/>
    </location>
</feature>
<proteinExistence type="predicted"/>
<dbReference type="EMBL" id="QGKW02001911">
    <property type="protein sequence ID" value="KAF2569946.1"/>
    <property type="molecule type" value="Genomic_DNA"/>
</dbReference>
<gene>
    <name evidence="7" type="ORF">F2Q68_00026471</name>
</gene>
<keyword evidence="6" id="KW-0732">Signal</keyword>
<dbReference type="GO" id="GO:0016020">
    <property type="term" value="C:membrane"/>
    <property type="evidence" value="ECO:0007669"/>
    <property type="project" value="UniProtKB-SubCell"/>
</dbReference>
<comment type="subcellular location">
    <subcellularLocation>
        <location evidence="1">Membrane</location>
        <topology evidence="1">Multi-pass membrane protein</topology>
    </subcellularLocation>
</comment>
<keyword evidence="3 5" id="KW-1133">Transmembrane helix</keyword>
<evidence type="ECO:0000256" key="1">
    <source>
        <dbReference type="ARBA" id="ARBA00004141"/>
    </source>
</evidence>
<evidence type="ECO:0000256" key="2">
    <source>
        <dbReference type="ARBA" id="ARBA00022692"/>
    </source>
</evidence>
<keyword evidence="2 5" id="KW-0812">Transmembrane</keyword>
<reference evidence="7" key="1">
    <citation type="submission" date="2019-12" db="EMBL/GenBank/DDBJ databases">
        <title>Genome sequencing and annotation of Brassica cretica.</title>
        <authorList>
            <person name="Studholme D.J."/>
            <person name="Sarris P.F."/>
        </authorList>
    </citation>
    <scope>NUCLEOTIDE SEQUENCE</scope>
    <source>
        <strain evidence="7">PFS-001/15</strain>
        <tissue evidence="7">Leaf</tissue>
    </source>
</reference>
<evidence type="ECO:0000313" key="8">
    <source>
        <dbReference type="Proteomes" id="UP000712281"/>
    </source>
</evidence>
<evidence type="ECO:0000256" key="5">
    <source>
        <dbReference type="SAM" id="Phobius"/>
    </source>
</evidence>
<evidence type="ECO:0008006" key="9">
    <source>
        <dbReference type="Google" id="ProtNLM"/>
    </source>
</evidence>
<dbReference type="AlphaFoldDB" id="A0A8S9IL96"/>